<sequence length="106" mass="11384">MAKPTELKHITGKATTTRRMAATELSRKPPNDATAVVAALLDWWLPVLVFIPVPPTSPTTGLRMVLNGEVGGGDLVVVGKGRYGSEHSRRHQQFVVVASVVGEARE</sequence>
<evidence type="ECO:0000313" key="3">
    <source>
        <dbReference type="Proteomes" id="UP001157418"/>
    </source>
</evidence>
<gene>
    <name evidence="2" type="ORF">LVIROSA_LOCUS12404</name>
</gene>
<organism evidence="2 3">
    <name type="scientific">Lactuca virosa</name>
    <dbReference type="NCBI Taxonomy" id="75947"/>
    <lineage>
        <taxon>Eukaryota</taxon>
        <taxon>Viridiplantae</taxon>
        <taxon>Streptophyta</taxon>
        <taxon>Embryophyta</taxon>
        <taxon>Tracheophyta</taxon>
        <taxon>Spermatophyta</taxon>
        <taxon>Magnoliopsida</taxon>
        <taxon>eudicotyledons</taxon>
        <taxon>Gunneridae</taxon>
        <taxon>Pentapetalae</taxon>
        <taxon>asterids</taxon>
        <taxon>campanulids</taxon>
        <taxon>Asterales</taxon>
        <taxon>Asteraceae</taxon>
        <taxon>Cichorioideae</taxon>
        <taxon>Cichorieae</taxon>
        <taxon>Lactucinae</taxon>
        <taxon>Lactuca</taxon>
    </lineage>
</organism>
<dbReference type="AlphaFoldDB" id="A0AAU9MI18"/>
<protein>
    <recommendedName>
        <fullName evidence="4">Dirigent protein</fullName>
    </recommendedName>
</protein>
<evidence type="ECO:0000256" key="1">
    <source>
        <dbReference type="SAM" id="MobiDB-lite"/>
    </source>
</evidence>
<comment type="caution">
    <text evidence="2">The sequence shown here is derived from an EMBL/GenBank/DDBJ whole genome shotgun (WGS) entry which is preliminary data.</text>
</comment>
<accession>A0AAU9MI18</accession>
<reference evidence="2 3" key="1">
    <citation type="submission" date="2022-01" db="EMBL/GenBank/DDBJ databases">
        <authorList>
            <person name="Xiong W."/>
            <person name="Schranz E."/>
        </authorList>
    </citation>
    <scope>NUCLEOTIDE SEQUENCE [LARGE SCALE GENOMIC DNA]</scope>
</reference>
<evidence type="ECO:0008006" key="4">
    <source>
        <dbReference type="Google" id="ProtNLM"/>
    </source>
</evidence>
<keyword evidence="3" id="KW-1185">Reference proteome</keyword>
<proteinExistence type="predicted"/>
<feature type="region of interest" description="Disordered" evidence="1">
    <location>
        <begin position="1"/>
        <end position="27"/>
    </location>
</feature>
<name>A0AAU9MI18_9ASTR</name>
<dbReference type="Proteomes" id="UP001157418">
    <property type="component" value="Unassembled WGS sequence"/>
</dbReference>
<dbReference type="EMBL" id="CAKMRJ010002223">
    <property type="protein sequence ID" value="CAH1425251.1"/>
    <property type="molecule type" value="Genomic_DNA"/>
</dbReference>
<evidence type="ECO:0000313" key="2">
    <source>
        <dbReference type="EMBL" id="CAH1425251.1"/>
    </source>
</evidence>